<protein>
    <submittedName>
        <fullName evidence="1">Uncharacterized protein</fullName>
    </submittedName>
</protein>
<accession>A0ABT3CLR8</accession>
<evidence type="ECO:0000313" key="2">
    <source>
        <dbReference type="Proteomes" id="UP001526201"/>
    </source>
</evidence>
<proteinExistence type="predicted"/>
<name>A0ABT3CLR8_9MYCO</name>
<keyword evidence="2" id="KW-1185">Reference proteome</keyword>
<comment type="caution">
    <text evidence="1">The sequence shown here is derived from an EMBL/GenBank/DDBJ whole genome shotgun (WGS) entry which is preliminary data.</text>
</comment>
<dbReference type="EMBL" id="JACKTY010000049">
    <property type="protein sequence ID" value="MCV7230402.1"/>
    <property type="molecule type" value="Genomic_DNA"/>
</dbReference>
<dbReference type="RefSeq" id="WP_264071655.1">
    <property type="nucleotide sequence ID" value="NZ_JACKTY010000049.1"/>
</dbReference>
<sequence>MAVELDVSTVDGIHHIEMRGAIKIDDDHLLAIIDAEIRASADGEPMTDDDLIDFAQGWGHDFLMGYLRVGLADSAAQVGIPNVTLPPSYVTQPTRESAAELVTGARERAAAKADTKPQ</sequence>
<dbReference type="Proteomes" id="UP001526201">
    <property type="component" value="Unassembled WGS sequence"/>
</dbReference>
<gene>
    <name evidence="1" type="ORF">H7J73_30775</name>
</gene>
<reference evidence="1 2" key="1">
    <citation type="journal article" date="2022" name="BMC Genomics">
        <title>Comparative genome analysis of mycobacteria focusing on tRNA and non-coding RNA.</title>
        <authorList>
            <person name="Behra P.R.K."/>
            <person name="Pettersson B.M.F."/>
            <person name="Ramesh M."/>
            <person name="Das S."/>
            <person name="Dasgupta S."/>
            <person name="Kirsebom L.A."/>
        </authorList>
    </citation>
    <scope>NUCLEOTIDE SEQUENCE [LARGE SCALE GENOMIC DNA]</scope>
    <source>
        <strain evidence="1 2">DSM 44078</strain>
    </source>
</reference>
<organism evidence="1 2">
    <name type="scientific">Mycolicibacterium komossense</name>
    <dbReference type="NCBI Taxonomy" id="1779"/>
    <lineage>
        <taxon>Bacteria</taxon>
        <taxon>Bacillati</taxon>
        <taxon>Actinomycetota</taxon>
        <taxon>Actinomycetes</taxon>
        <taxon>Mycobacteriales</taxon>
        <taxon>Mycobacteriaceae</taxon>
        <taxon>Mycolicibacterium</taxon>
    </lineage>
</organism>
<evidence type="ECO:0000313" key="1">
    <source>
        <dbReference type="EMBL" id="MCV7230402.1"/>
    </source>
</evidence>